<evidence type="ECO:0000256" key="2">
    <source>
        <dbReference type="SAM" id="Phobius"/>
    </source>
</evidence>
<dbReference type="AlphaFoldDB" id="A0A2N6KK87"/>
<feature type="transmembrane region" description="Helical" evidence="2">
    <location>
        <begin position="99"/>
        <end position="119"/>
    </location>
</feature>
<proteinExistence type="predicted"/>
<comment type="caution">
    <text evidence="3">The sequence shown here is derived from an EMBL/GenBank/DDBJ whole genome shotgun (WGS) entry which is preliminary data.</text>
</comment>
<feature type="non-terminal residue" evidence="3">
    <location>
        <position position="1"/>
    </location>
</feature>
<evidence type="ECO:0000256" key="1">
    <source>
        <dbReference type="SAM" id="MobiDB-lite"/>
    </source>
</evidence>
<evidence type="ECO:0000313" key="3">
    <source>
        <dbReference type="EMBL" id="PMB00104.1"/>
    </source>
</evidence>
<evidence type="ECO:0000313" key="4">
    <source>
        <dbReference type="Proteomes" id="UP000235025"/>
    </source>
</evidence>
<accession>A0A2N6KK87</accession>
<keyword evidence="2" id="KW-1133">Transmembrane helix</keyword>
<dbReference type="EMBL" id="NMQA01000048">
    <property type="protein sequence ID" value="PMB00104.1"/>
    <property type="molecule type" value="Genomic_DNA"/>
</dbReference>
<feature type="region of interest" description="Disordered" evidence="1">
    <location>
        <begin position="130"/>
        <end position="149"/>
    </location>
</feature>
<name>A0A2N6KK87_9CYAN</name>
<keyword evidence="2" id="KW-0472">Membrane</keyword>
<reference evidence="3 4" key="1">
    <citation type="submission" date="2017-07" db="EMBL/GenBank/DDBJ databases">
        <title>Genomes of Fischerella (Mastigocladus) sp. strains.</title>
        <authorList>
            <person name="Miller S.R."/>
        </authorList>
    </citation>
    <scope>NUCLEOTIDE SEQUENCE [LARGE SCALE GENOMIC DNA]</scope>
    <source>
        <strain evidence="3 4">CCMEE 5268</strain>
    </source>
</reference>
<feature type="compositionally biased region" description="Low complexity" evidence="1">
    <location>
        <begin position="131"/>
        <end position="142"/>
    </location>
</feature>
<organism evidence="3 4">
    <name type="scientific">Fischerella thermalis CCMEE 5268</name>
    <dbReference type="NCBI Taxonomy" id="2019662"/>
    <lineage>
        <taxon>Bacteria</taxon>
        <taxon>Bacillati</taxon>
        <taxon>Cyanobacteriota</taxon>
        <taxon>Cyanophyceae</taxon>
        <taxon>Nostocales</taxon>
        <taxon>Hapalosiphonaceae</taxon>
        <taxon>Fischerella</taxon>
    </lineage>
</organism>
<gene>
    <name evidence="3" type="ORF">CEN50_04430</name>
</gene>
<dbReference type="Proteomes" id="UP000235025">
    <property type="component" value="Unassembled WGS sequence"/>
</dbReference>
<sequence length="251" mass="27877">GYYRLLKSGLVLTVREGQLYLNPIGGFAFGQRLIRIFANPKFVARANSIYRYFIIQKETRLNQVEKYPLSKQQKNSSRLTPISISSSLQNYSDNNTRTGLLIGLGVGTLGLAAISLAAWSKILPVPFPEATNTPSSPDTITPSPNPTEPKRVEEIEQNLDNAIRQELGDNPICEQDLVYQVVTNQNGIILAYKPLNKVSSDRFSMTPLPKLIASANISSDQEPYALFQVVFKANAELEVTTLQVLKVSQYL</sequence>
<keyword evidence="2" id="KW-0812">Transmembrane</keyword>
<protein>
    <submittedName>
        <fullName evidence="3">Uncharacterized protein</fullName>
    </submittedName>
</protein>